<dbReference type="Proteomes" id="UP000366872">
    <property type="component" value="Unassembled WGS sequence"/>
</dbReference>
<dbReference type="EMBL" id="CAAHFG010000001">
    <property type="protein sequence ID" value="VGO14333.1"/>
    <property type="molecule type" value="Genomic_DNA"/>
</dbReference>
<proteinExistence type="predicted"/>
<keyword evidence="1" id="KW-0472">Membrane</keyword>
<keyword evidence="1" id="KW-0812">Transmembrane</keyword>
<dbReference type="AlphaFoldDB" id="A0A6C2U367"/>
<protein>
    <submittedName>
        <fullName evidence="2">Uncharacterized protein</fullName>
    </submittedName>
</protein>
<keyword evidence="3" id="KW-1185">Reference proteome</keyword>
<sequence length="181" mass="20724">MDKSVAYETFSRRTGAVVAHHRMWKAPDHLMVVKEFGCAEEYKRFYFTDIQSIVIMRTPVYLLWALLLPVLLLFMVGFMFSVEKAGFLVGLSCATLVIWFIHMLKGPTCKCWLQTGINRERLHMFNRVSAANRFWKRVEPLLRAAQGEFSLEEMEAEGTRPVITAKNTPPPIPSVAQVEAV</sequence>
<evidence type="ECO:0000256" key="1">
    <source>
        <dbReference type="SAM" id="Phobius"/>
    </source>
</evidence>
<evidence type="ECO:0000313" key="2">
    <source>
        <dbReference type="EMBL" id="VGO14333.1"/>
    </source>
</evidence>
<keyword evidence="1" id="KW-1133">Transmembrane helix</keyword>
<name>A0A6C2U367_PONDE</name>
<evidence type="ECO:0000313" key="3">
    <source>
        <dbReference type="Proteomes" id="UP000366872"/>
    </source>
</evidence>
<feature type="transmembrane region" description="Helical" evidence="1">
    <location>
        <begin position="86"/>
        <end position="104"/>
    </location>
</feature>
<accession>A0A6C2U367</accession>
<dbReference type="RefSeq" id="WP_136079824.1">
    <property type="nucleotide sequence ID" value="NZ_CAAHFG010000001.1"/>
</dbReference>
<organism evidence="2 3">
    <name type="scientific">Pontiella desulfatans</name>
    <dbReference type="NCBI Taxonomy" id="2750659"/>
    <lineage>
        <taxon>Bacteria</taxon>
        <taxon>Pseudomonadati</taxon>
        <taxon>Kiritimatiellota</taxon>
        <taxon>Kiritimatiellia</taxon>
        <taxon>Kiritimatiellales</taxon>
        <taxon>Pontiellaceae</taxon>
        <taxon>Pontiella</taxon>
    </lineage>
</organism>
<reference evidence="2 3" key="1">
    <citation type="submission" date="2019-04" db="EMBL/GenBank/DDBJ databases">
        <authorList>
            <person name="Van Vliet M D."/>
        </authorList>
    </citation>
    <scope>NUCLEOTIDE SEQUENCE [LARGE SCALE GENOMIC DNA]</scope>
    <source>
        <strain evidence="2 3">F1</strain>
    </source>
</reference>
<gene>
    <name evidence="2" type="ORF">PDESU_02892</name>
</gene>
<feature type="transmembrane region" description="Helical" evidence="1">
    <location>
        <begin position="60"/>
        <end position="80"/>
    </location>
</feature>